<dbReference type="Gene3D" id="3.80.10.10">
    <property type="entry name" value="Ribonuclease Inhibitor"/>
    <property type="match status" value="1"/>
</dbReference>
<evidence type="ECO:0000313" key="2">
    <source>
        <dbReference type="Proteomes" id="UP000076154"/>
    </source>
</evidence>
<protein>
    <recommendedName>
        <fullName evidence="3">F-box domain-containing protein</fullName>
    </recommendedName>
</protein>
<accession>A0A369JQG7</accession>
<gene>
    <name evidence="1" type="ORF">Hypma_011192</name>
</gene>
<dbReference type="STRING" id="39966.A0A369JQG7"/>
<proteinExistence type="predicted"/>
<dbReference type="OrthoDB" id="3258386at2759"/>
<reference evidence="1" key="1">
    <citation type="submission" date="2018-04" db="EMBL/GenBank/DDBJ databases">
        <title>Whole genome sequencing of Hypsizygus marmoreus.</title>
        <authorList>
            <person name="Choi I.-G."/>
            <person name="Min B."/>
            <person name="Kim J.-G."/>
            <person name="Kim S."/>
            <person name="Oh Y.-L."/>
            <person name="Kong W.-S."/>
            <person name="Park H."/>
            <person name="Jeong J."/>
            <person name="Song E.-S."/>
        </authorList>
    </citation>
    <scope>NUCLEOTIDE SEQUENCE [LARGE SCALE GENOMIC DNA]</scope>
    <source>
        <strain evidence="1">51987-8</strain>
    </source>
</reference>
<dbReference type="AlphaFoldDB" id="A0A369JQG7"/>
<dbReference type="SUPFAM" id="SSF52047">
    <property type="entry name" value="RNI-like"/>
    <property type="match status" value="1"/>
</dbReference>
<dbReference type="InParanoid" id="A0A369JQG7"/>
<sequence>MHLALYINEIISLICDNLKAPDVDTVSLGRLARTCRVFTEPALDALWEMQESLGPLTQVMPPDLWISELGVHRGKLGHRGKVITFRRDLVDTDWKPRLEYYGRKIRLLHQSCFVACVVHHDVFTAISAYRPIRILLPNLRSVFLNLGHPYFSKAIPFFQCILGTNVREISIRYHGMAKASSLPRLLSTIPRLCPNVQSFRIGSSTKLPPSSNSNLYHCLICLDNLREVEIDMTDSIPTGEVINHLAHLSSLEAWSGAIIPWTPESLFFTTDGQRFENLHEFLFTATTWEAAAKLVKDMRCAFTLLDVSINNPDSSEVELSTFEQLLDAFTERHPASTSLSSLRITGDVAIHQYSSEAQKSFLHKMRNLFSLQSLRNLEIDVQAVSLLDDSWISGAATAWPGLQQLSLDGRGTPHATLAGWVPLLKNCAELELLHITSIFRPFSTKLLSGVCNAHITHIGSQASVLESPTAVFRCLTAMFPRLRSVYNDSNREDEQGEDWDQLKKMLDESGECSTW</sequence>
<dbReference type="InterPro" id="IPR032675">
    <property type="entry name" value="LRR_dom_sf"/>
</dbReference>
<dbReference type="Proteomes" id="UP000076154">
    <property type="component" value="Unassembled WGS sequence"/>
</dbReference>
<comment type="caution">
    <text evidence="1">The sequence shown here is derived from an EMBL/GenBank/DDBJ whole genome shotgun (WGS) entry which is preliminary data.</text>
</comment>
<organism evidence="1 2">
    <name type="scientific">Hypsizygus marmoreus</name>
    <name type="common">White beech mushroom</name>
    <name type="synonym">Agaricus marmoreus</name>
    <dbReference type="NCBI Taxonomy" id="39966"/>
    <lineage>
        <taxon>Eukaryota</taxon>
        <taxon>Fungi</taxon>
        <taxon>Dikarya</taxon>
        <taxon>Basidiomycota</taxon>
        <taxon>Agaricomycotina</taxon>
        <taxon>Agaricomycetes</taxon>
        <taxon>Agaricomycetidae</taxon>
        <taxon>Agaricales</taxon>
        <taxon>Tricholomatineae</taxon>
        <taxon>Lyophyllaceae</taxon>
        <taxon>Hypsizygus</taxon>
    </lineage>
</organism>
<dbReference type="EMBL" id="LUEZ02000054">
    <property type="protein sequence ID" value="RDB21614.1"/>
    <property type="molecule type" value="Genomic_DNA"/>
</dbReference>
<keyword evidence="2" id="KW-1185">Reference proteome</keyword>
<evidence type="ECO:0000313" key="1">
    <source>
        <dbReference type="EMBL" id="RDB21614.1"/>
    </source>
</evidence>
<evidence type="ECO:0008006" key="3">
    <source>
        <dbReference type="Google" id="ProtNLM"/>
    </source>
</evidence>
<name>A0A369JQG7_HYPMA</name>